<accession>A0A6A5TYK2</accession>
<proteinExistence type="predicted"/>
<organism evidence="3 4">
    <name type="scientific">Byssothecium circinans</name>
    <dbReference type="NCBI Taxonomy" id="147558"/>
    <lineage>
        <taxon>Eukaryota</taxon>
        <taxon>Fungi</taxon>
        <taxon>Dikarya</taxon>
        <taxon>Ascomycota</taxon>
        <taxon>Pezizomycotina</taxon>
        <taxon>Dothideomycetes</taxon>
        <taxon>Pleosporomycetidae</taxon>
        <taxon>Pleosporales</taxon>
        <taxon>Massarineae</taxon>
        <taxon>Massarinaceae</taxon>
        <taxon>Byssothecium</taxon>
    </lineage>
</organism>
<reference evidence="3" key="1">
    <citation type="journal article" date="2020" name="Stud. Mycol.">
        <title>101 Dothideomycetes genomes: a test case for predicting lifestyles and emergence of pathogens.</title>
        <authorList>
            <person name="Haridas S."/>
            <person name="Albert R."/>
            <person name="Binder M."/>
            <person name="Bloem J."/>
            <person name="Labutti K."/>
            <person name="Salamov A."/>
            <person name="Andreopoulos B."/>
            <person name="Baker S."/>
            <person name="Barry K."/>
            <person name="Bills G."/>
            <person name="Bluhm B."/>
            <person name="Cannon C."/>
            <person name="Castanera R."/>
            <person name="Culley D."/>
            <person name="Daum C."/>
            <person name="Ezra D."/>
            <person name="Gonzalez J."/>
            <person name="Henrissat B."/>
            <person name="Kuo A."/>
            <person name="Liang C."/>
            <person name="Lipzen A."/>
            <person name="Lutzoni F."/>
            <person name="Magnuson J."/>
            <person name="Mondo S."/>
            <person name="Nolan M."/>
            <person name="Ohm R."/>
            <person name="Pangilinan J."/>
            <person name="Park H.-J."/>
            <person name="Ramirez L."/>
            <person name="Alfaro M."/>
            <person name="Sun H."/>
            <person name="Tritt A."/>
            <person name="Yoshinaga Y."/>
            <person name="Zwiers L.-H."/>
            <person name="Turgeon B."/>
            <person name="Goodwin S."/>
            <person name="Spatafora J."/>
            <person name="Crous P."/>
            <person name="Grigoriev I."/>
        </authorList>
    </citation>
    <scope>NUCLEOTIDE SEQUENCE</scope>
    <source>
        <strain evidence="3">CBS 675.92</strain>
    </source>
</reference>
<feature type="region of interest" description="Disordered" evidence="1">
    <location>
        <begin position="1"/>
        <end position="20"/>
    </location>
</feature>
<dbReference type="PROSITE" id="PS50206">
    <property type="entry name" value="RHODANESE_3"/>
    <property type="match status" value="1"/>
</dbReference>
<protein>
    <submittedName>
        <fullName evidence="3">Arsenate reductase</fullName>
    </submittedName>
</protein>
<sequence>MAPLSTRRYNVYPEPSTKTPPTISRQELLAWVTQEKIPGRDFVVIDLRGSDHTDEGGFLRGSVNLPIESLHPALPTLHTLFRNAGIKTVVWYCTTSRGRGNRAAAWFGDFLKQRNDLDIQSLALFEGILGWVTAGSEYTQHLDEYVPDAWDPADDVNHTEH</sequence>
<dbReference type="SUPFAM" id="SSF52821">
    <property type="entry name" value="Rhodanese/Cell cycle control phosphatase"/>
    <property type="match status" value="1"/>
</dbReference>
<dbReference type="AlphaFoldDB" id="A0A6A5TYK2"/>
<dbReference type="OrthoDB" id="8300214at2759"/>
<evidence type="ECO:0000313" key="3">
    <source>
        <dbReference type="EMBL" id="KAF1957150.1"/>
    </source>
</evidence>
<keyword evidence="4" id="KW-1185">Reference proteome</keyword>
<dbReference type="Gene3D" id="3.40.250.10">
    <property type="entry name" value="Rhodanese-like domain"/>
    <property type="match status" value="1"/>
</dbReference>
<evidence type="ECO:0000313" key="4">
    <source>
        <dbReference type="Proteomes" id="UP000800035"/>
    </source>
</evidence>
<name>A0A6A5TYK2_9PLEO</name>
<evidence type="ECO:0000259" key="2">
    <source>
        <dbReference type="PROSITE" id="PS50206"/>
    </source>
</evidence>
<dbReference type="InterPro" id="IPR036873">
    <property type="entry name" value="Rhodanese-like_dom_sf"/>
</dbReference>
<dbReference type="EMBL" id="ML976990">
    <property type="protein sequence ID" value="KAF1957150.1"/>
    <property type="molecule type" value="Genomic_DNA"/>
</dbReference>
<feature type="domain" description="Rhodanese" evidence="2">
    <location>
        <begin position="38"/>
        <end position="140"/>
    </location>
</feature>
<dbReference type="Proteomes" id="UP000800035">
    <property type="component" value="Unassembled WGS sequence"/>
</dbReference>
<evidence type="ECO:0000256" key="1">
    <source>
        <dbReference type="SAM" id="MobiDB-lite"/>
    </source>
</evidence>
<gene>
    <name evidence="3" type="ORF">CC80DRAFT_515982</name>
</gene>
<dbReference type="InterPro" id="IPR001763">
    <property type="entry name" value="Rhodanese-like_dom"/>
</dbReference>